<evidence type="ECO:0000313" key="2">
    <source>
        <dbReference type="EMBL" id="SIQ04114.1"/>
    </source>
</evidence>
<dbReference type="CDD" id="cd16936">
    <property type="entry name" value="HATPase_RsbW-like"/>
    <property type="match status" value="1"/>
</dbReference>
<dbReference type="Proteomes" id="UP000186308">
    <property type="component" value="Unassembled WGS sequence"/>
</dbReference>
<comment type="caution">
    <text evidence="2">The sequence shown here is derived from an EMBL/GenBank/DDBJ whole genome shotgun (WGS) entry which is preliminary data.</text>
</comment>
<sequence>MAHPLAITTAPADLARLYPWLDEAAAAAGVTEPLLGRMHVAAEEAVMNVAMHGIGLDRGDVITVSLRREDAAVALVVEDSGPAFDPVAASAVAQAVRLEAPGAGGAGLRLLRHYCKEMAYHREAGINRLVLRFAL</sequence>
<reference evidence="2 3" key="1">
    <citation type="submission" date="2017-01" db="EMBL/GenBank/DDBJ databases">
        <authorList>
            <person name="Varghese N."/>
            <person name="Submissions S."/>
        </authorList>
    </citation>
    <scope>NUCLEOTIDE SEQUENCE [LARGE SCALE GENOMIC DNA]</scope>
    <source>
        <strain evidence="2 3">ATCC 35905</strain>
    </source>
</reference>
<organism evidence="2 3">
    <name type="scientific">Acidiphilium rubrum</name>
    <dbReference type="NCBI Taxonomy" id="526"/>
    <lineage>
        <taxon>Bacteria</taxon>
        <taxon>Pseudomonadati</taxon>
        <taxon>Pseudomonadota</taxon>
        <taxon>Alphaproteobacteria</taxon>
        <taxon>Acetobacterales</taxon>
        <taxon>Acidocellaceae</taxon>
        <taxon>Acidiphilium</taxon>
    </lineage>
</organism>
<keyword evidence="3" id="KW-1185">Reference proteome</keyword>
<dbReference type="AlphaFoldDB" id="A0A8G2CHB9"/>
<dbReference type="InterPro" id="IPR003594">
    <property type="entry name" value="HATPase_dom"/>
</dbReference>
<name>A0A8G2CHB9_ACIRU</name>
<dbReference type="Pfam" id="PF13581">
    <property type="entry name" value="HATPase_c_2"/>
    <property type="match status" value="1"/>
</dbReference>
<proteinExistence type="predicted"/>
<dbReference type="EMBL" id="FTNE01000001">
    <property type="protein sequence ID" value="SIQ04114.1"/>
    <property type="molecule type" value="Genomic_DNA"/>
</dbReference>
<protein>
    <submittedName>
        <fullName evidence="2">Anti-sigma regulatory factor (Ser/Thr protein kinase)</fullName>
    </submittedName>
</protein>
<evidence type="ECO:0000313" key="3">
    <source>
        <dbReference type="Proteomes" id="UP000186308"/>
    </source>
</evidence>
<dbReference type="RefSeq" id="WP_029313862.1">
    <property type="nucleotide sequence ID" value="NZ_FTNE01000001.1"/>
</dbReference>
<evidence type="ECO:0000259" key="1">
    <source>
        <dbReference type="Pfam" id="PF13581"/>
    </source>
</evidence>
<dbReference type="Gene3D" id="3.30.565.10">
    <property type="entry name" value="Histidine kinase-like ATPase, C-terminal domain"/>
    <property type="match status" value="1"/>
</dbReference>
<dbReference type="InterPro" id="IPR036890">
    <property type="entry name" value="HATPase_C_sf"/>
</dbReference>
<accession>A0A8G2CHB9</accession>
<feature type="domain" description="Histidine kinase/HSP90-like ATPase" evidence="1">
    <location>
        <begin position="9"/>
        <end position="132"/>
    </location>
</feature>
<gene>
    <name evidence="2" type="ORF">SAMN05421828_10152</name>
</gene>
<dbReference type="SUPFAM" id="SSF55874">
    <property type="entry name" value="ATPase domain of HSP90 chaperone/DNA topoisomerase II/histidine kinase"/>
    <property type="match status" value="1"/>
</dbReference>